<dbReference type="AlphaFoldDB" id="A0A0P0F270"/>
<dbReference type="InterPro" id="IPR025371">
    <property type="entry name" value="BT_3044-like_C"/>
</dbReference>
<evidence type="ECO:0000313" key="6">
    <source>
        <dbReference type="EMBL" id="MDC2238507.1"/>
    </source>
</evidence>
<dbReference type="Proteomes" id="UP000440614">
    <property type="component" value="Unassembled WGS sequence"/>
</dbReference>
<keyword evidence="1" id="KW-0732">Signal</keyword>
<gene>
    <name evidence="4" type="ORF">BatF92_12630</name>
    <name evidence="8" type="ORF">DW011_18975</name>
    <name evidence="7" type="ORF">DW780_27885</name>
    <name evidence="5" type="ORF">GAO51_04815</name>
    <name evidence="9" type="ORF">KQP68_21775</name>
    <name evidence="6" type="ORF">PO127_22440</name>
</gene>
<protein>
    <submittedName>
        <fullName evidence="6">DUF1735 domain-containing protein</fullName>
    </submittedName>
    <submittedName>
        <fullName evidence="5">DUF4361 domain-containing protein</fullName>
    </submittedName>
</protein>
<dbReference type="EMBL" id="QSJP01000047">
    <property type="protein sequence ID" value="RHD79138.1"/>
    <property type="molecule type" value="Genomic_DNA"/>
</dbReference>
<dbReference type="Gene3D" id="2.60.40.1740">
    <property type="entry name" value="hypothetical protein (bacova_03559)"/>
    <property type="match status" value="1"/>
</dbReference>
<name>A0A0P0F270_BACT4</name>
<dbReference type="EMBL" id="WCSY01000003">
    <property type="protein sequence ID" value="KAB4315239.1"/>
    <property type="molecule type" value="Genomic_DNA"/>
</dbReference>
<dbReference type="InterPro" id="IPR013728">
    <property type="entry name" value="BT_3987-like_N"/>
</dbReference>
<dbReference type="Pfam" id="PF08522">
    <property type="entry name" value="BT_3987-like_N"/>
    <property type="match status" value="1"/>
</dbReference>
<feature type="domain" description="BT-3987-like N-terminal" evidence="2">
    <location>
        <begin position="33"/>
        <end position="159"/>
    </location>
</feature>
<evidence type="ECO:0000313" key="7">
    <source>
        <dbReference type="EMBL" id="RHD79138.1"/>
    </source>
</evidence>
<feature type="domain" description="BT-3044-like C-terminal" evidence="3">
    <location>
        <begin position="168"/>
        <end position="309"/>
    </location>
</feature>
<reference evidence="9 14" key="4">
    <citation type="submission" date="2021-06" db="EMBL/GenBank/DDBJ databases">
        <title>Interrogation of the integrated mobile genetic elements in gut-associated Bacteroides with a consensus prediction approach.</title>
        <authorList>
            <person name="Campbell D.E."/>
            <person name="Leigh J.R."/>
            <person name="Kim T."/>
            <person name="England W."/>
            <person name="Whitaker R.J."/>
            <person name="Degnan P.H."/>
        </authorList>
    </citation>
    <scope>NUCLEOTIDE SEQUENCE [LARGE SCALE GENOMIC DNA]</scope>
    <source>
        <strain evidence="9 14">WAL8669</strain>
    </source>
</reference>
<reference evidence="4 13" key="3">
    <citation type="submission" date="2020-02" db="EMBL/GenBank/DDBJ databases">
        <title>Whole-genome sequencing and comparative analysis of the genomes of Bacteroides thetaiotaomicron and Escherichia coli isolated from a healthy resident in Vietnam.</title>
        <authorList>
            <person name="Mohsin M."/>
            <person name="Tanaka K."/>
            <person name="Kawahara R."/>
            <person name="Kondo S."/>
            <person name="Noguchi H."/>
            <person name="Motooka D."/>
            <person name="Nakamura S."/>
            <person name="Khong D.T."/>
            <person name="Nguyen T.N."/>
            <person name="Tran H.T."/>
            <person name="Yamamoto Y."/>
        </authorList>
    </citation>
    <scope>NUCLEOTIDE SEQUENCE [LARGE SCALE GENOMIC DNA]</scope>
    <source>
        <strain evidence="4 13">F9-2</strain>
    </source>
</reference>
<feature type="chain" id="PRO_5002964921" evidence="1">
    <location>
        <begin position="20"/>
        <end position="317"/>
    </location>
</feature>
<evidence type="ECO:0000313" key="9">
    <source>
        <dbReference type="EMBL" id="UYU66167.1"/>
    </source>
</evidence>
<dbReference type="KEGG" id="btho:Btheta7330_03314"/>
<evidence type="ECO:0000256" key="1">
    <source>
        <dbReference type="SAM" id="SignalP"/>
    </source>
</evidence>
<dbReference type="Proteomes" id="UP001217776">
    <property type="component" value="Unassembled WGS sequence"/>
</dbReference>
<dbReference type="EMBL" id="AP022660">
    <property type="protein sequence ID" value="BCA49321.1"/>
    <property type="molecule type" value="Genomic_DNA"/>
</dbReference>
<dbReference type="Pfam" id="PF14274">
    <property type="entry name" value="BT_3044-like_C"/>
    <property type="match status" value="1"/>
</dbReference>
<evidence type="ECO:0000313" key="13">
    <source>
        <dbReference type="Proteomes" id="UP000500882"/>
    </source>
</evidence>
<dbReference type="Proteomes" id="UP001156218">
    <property type="component" value="Chromosome"/>
</dbReference>
<sequence length="317" mass="35873">MKTYKISILSLLLALLFLAGCSDRKKFFEDERYEKMVYIVSDNNNIHNLVYDLDGKDGNIRNLSIACSGTNPTEEPVTISLTEDTVLLDEYNYTNFIEDYSRYALKMDPKDYAIESSTVTYPTGEPYTLVPIKIDISVIESLDPDKIYFIPIAIADATPYPIVKKKGNALLQIQKKNKYTSSAEPASYNASGYEGSGYFVITKTMVPLTKNRVRINIGTKRLPAEPENQPDFIKKNTIVIEVADDNSLTVEPYDPEEMEVETVDVKVAHPGDNAYALYNNRLDPTTTTFCVCYKYRLKTGSWTEVREAIRLPVIVIE</sequence>
<dbReference type="Proteomes" id="UP000500882">
    <property type="component" value="Chromosome"/>
</dbReference>
<accession>A0A0P0F270</accession>
<reference evidence="6" key="5">
    <citation type="submission" date="2022-10" db="EMBL/GenBank/DDBJ databases">
        <title>Human gut microbiome strain richness.</title>
        <authorList>
            <person name="Chen-Liaw A."/>
        </authorList>
    </citation>
    <scope>NUCLEOTIDE SEQUENCE</scope>
    <source>
        <strain evidence="6">1001283st1_A3_1001283B150304_161114</strain>
    </source>
</reference>
<evidence type="ECO:0000259" key="2">
    <source>
        <dbReference type="Pfam" id="PF08522"/>
    </source>
</evidence>
<dbReference type="Proteomes" id="UP000284785">
    <property type="component" value="Unassembled WGS sequence"/>
</dbReference>
<dbReference type="RefSeq" id="WP_008766809.1">
    <property type="nucleotide sequence ID" value="NZ_AP022660.1"/>
</dbReference>
<dbReference type="EMBL" id="JAQNVG010000051">
    <property type="protein sequence ID" value="MDC2238507.1"/>
    <property type="molecule type" value="Genomic_DNA"/>
</dbReference>
<evidence type="ECO:0000313" key="12">
    <source>
        <dbReference type="Proteomes" id="UP000440614"/>
    </source>
</evidence>
<dbReference type="EMBL" id="CP083680">
    <property type="protein sequence ID" value="UYU66167.1"/>
    <property type="molecule type" value="Genomic_DNA"/>
</dbReference>
<evidence type="ECO:0000313" key="11">
    <source>
        <dbReference type="Proteomes" id="UP000284785"/>
    </source>
</evidence>
<evidence type="ECO:0000313" key="5">
    <source>
        <dbReference type="EMBL" id="KAB4315239.1"/>
    </source>
</evidence>
<evidence type="ECO:0000259" key="3">
    <source>
        <dbReference type="Pfam" id="PF14274"/>
    </source>
</evidence>
<dbReference type="Proteomes" id="UP000283616">
    <property type="component" value="Unassembled WGS sequence"/>
</dbReference>
<evidence type="ECO:0000313" key="4">
    <source>
        <dbReference type="EMBL" id="BCA49321.1"/>
    </source>
</evidence>
<accession>C6IQ95</accession>
<organism evidence="5 12">
    <name type="scientific">Bacteroides thetaiotaomicron</name>
    <dbReference type="NCBI Taxonomy" id="818"/>
    <lineage>
        <taxon>Bacteria</taxon>
        <taxon>Pseudomonadati</taxon>
        <taxon>Bacteroidota</taxon>
        <taxon>Bacteroidia</taxon>
        <taxon>Bacteroidales</taxon>
        <taxon>Bacteroidaceae</taxon>
        <taxon>Bacteroides</taxon>
    </lineage>
</organism>
<evidence type="ECO:0000313" key="10">
    <source>
        <dbReference type="Proteomes" id="UP000283616"/>
    </source>
</evidence>
<dbReference type="PROSITE" id="PS51257">
    <property type="entry name" value="PROKAR_LIPOPROTEIN"/>
    <property type="match status" value="1"/>
</dbReference>
<proteinExistence type="predicted"/>
<evidence type="ECO:0000313" key="14">
    <source>
        <dbReference type="Proteomes" id="UP001156218"/>
    </source>
</evidence>
<dbReference type="EMBL" id="QROV01000025">
    <property type="protein sequence ID" value="RHL55110.1"/>
    <property type="molecule type" value="Genomic_DNA"/>
</dbReference>
<evidence type="ECO:0000313" key="8">
    <source>
        <dbReference type="EMBL" id="RHL55110.1"/>
    </source>
</evidence>
<feature type="signal peptide" evidence="1">
    <location>
        <begin position="1"/>
        <end position="19"/>
    </location>
</feature>
<reference evidence="10 11" key="1">
    <citation type="submission" date="2018-08" db="EMBL/GenBank/DDBJ databases">
        <title>A genome reference for cultivated species of the human gut microbiota.</title>
        <authorList>
            <person name="Zou Y."/>
            <person name="Xue W."/>
            <person name="Luo G."/>
        </authorList>
    </citation>
    <scope>NUCLEOTIDE SEQUENCE [LARGE SCALE GENOMIC DNA]</scope>
    <source>
        <strain evidence="8 10">AF37-12</strain>
        <strain evidence="7 11">AM30-26</strain>
    </source>
</reference>
<reference evidence="5 12" key="2">
    <citation type="journal article" date="2019" name="Nat. Med.">
        <title>A library of human gut bacterial isolates paired with longitudinal multiomics data enables mechanistic microbiome research.</title>
        <authorList>
            <person name="Poyet M."/>
            <person name="Groussin M."/>
            <person name="Gibbons S.M."/>
            <person name="Avila-Pacheco J."/>
            <person name="Jiang X."/>
            <person name="Kearney S.M."/>
            <person name="Perrotta A.R."/>
            <person name="Berdy B."/>
            <person name="Zhao S."/>
            <person name="Lieberman T.D."/>
            <person name="Swanson P.K."/>
            <person name="Smith M."/>
            <person name="Roesemann S."/>
            <person name="Alexander J.E."/>
            <person name="Rich S.A."/>
            <person name="Livny J."/>
            <person name="Vlamakis H."/>
            <person name="Clish C."/>
            <person name="Bullock K."/>
            <person name="Deik A."/>
            <person name="Scott J."/>
            <person name="Pierce K.A."/>
            <person name="Xavier R.J."/>
            <person name="Alm E.J."/>
        </authorList>
    </citation>
    <scope>NUCLEOTIDE SEQUENCE [LARGE SCALE GENOMIC DNA]</scope>
    <source>
        <strain evidence="5 12">BIOML-A188</strain>
    </source>
</reference>